<dbReference type="Proteomes" id="UP000295087">
    <property type="component" value="Unassembled WGS sequence"/>
</dbReference>
<dbReference type="Pfam" id="PF13671">
    <property type="entry name" value="AAA_33"/>
    <property type="match status" value="1"/>
</dbReference>
<dbReference type="AlphaFoldDB" id="A0A4R6PKY0"/>
<keyword evidence="2" id="KW-1185">Reference proteome</keyword>
<dbReference type="RefSeq" id="WP_243749890.1">
    <property type="nucleotide sequence ID" value="NZ_JBHXPO010000013.1"/>
</dbReference>
<name>A0A4R6PKY0_NOCIG</name>
<evidence type="ECO:0000313" key="2">
    <source>
        <dbReference type="Proteomes" id="UP000295087"/>
    </source>
</evidence>
<dbReference type="EMBL" id="SNXK01000003">
    <property type="protein sequence ID" value="TDP38466.1"/>
    <property type="molecule type" value="Genomic_DNA"/>
</dbReference>
<dbReference type="InterPro" id="IPR027417">
    <property type="entry name" value="P-loop_NTPase"/>
</dbReference>
<dbReference type="SUPFAM" id="SSF52540">
    <property type="entry name" value="P-loop containing nucleoside triphosphate hydrolases"/>
    <property type="match status" value="1"/>
</dbReference>
<dbReference type="Gene3D" id="3.40.50.300">
    <property type="entry name" value="P-loop containing nucleotide triphosphate hydrolases"/>
    <property type="match status" value="1"/>
</dbReference>
<gene>
    <name evidence="1" type="ORF">DFR75_103123</name>
</gene>
<accession>A0A4R6PKY0</accession>
<reference evidence="1 2" key="1">
    <citation type="submission" date="2019-03" db="EMBL/GenBank/DDBJ databases">
        <title>Genomic Encyclopedia of Type Strains, Phase IV (KMG-IV): sequencing the most valuable type-strain genomes for metagenomic binning, comparative biology and taxonomic classification.</title>
        <authorList>
            <person name="Goeker M."/>
        </authorList>
    </citation>
    <scope>NUCLEOTIDE SEQUENCE [LARGE SCALE GENOMIC DNA]</scope>
    <source>
        <strain evidence="1 2">DSM 44496</strain>
    </source>
</reference>
<evidence type="ECO:0000313" key="1">
    <source>
        <dbReference type="EMBL" id="TDP38466.1"/>
    </source>
</evidence>
<sequence length="209" mass="23185">MPSRTVIPVALLDLRADHVDELRYPATAVLIFAGVPGAGKSTALHRLFGADPNAELPVRTAAGALVLDSNHARNRLRHRLGRVPYPLWRPLVHLAHYRAIRAALLVADGPVAIHDCATFAWSRRLIARWARSGEREVHMVLIDVPATQARRGQVTRGRRVNIVAFGAHCRRWERLMRDLDARPLPASSVVVVDRPTLTEISRITFAPPA</sequence>
<comment type="caution">
    <text evidence="1">The sequence shown here is derived from an EMBL/GenBank/DDBJ whole genome shotgun (WGS) entry which is preliminary data.</text>
</comment>
<organism evidence="1 2">
    <name type="scientific">Nocardia ignorata</name>
    <dbReference type="NCBI Taxonomy" id="145285"/>
    <lineage>
        <taxon>Bacteria</taxon>
        <taxon>Bacillati</taxon>
        <taxon>Actinomycetota</taxon>
        <taxon>Actinomycetes</taxon>
        <taxon>Mycobacteriales</taxon>
        <taxon>Nocardiaceae</taxon>
        <taxon>Nocardia</taxon>
    </lineage>
</organism>
<proteinExistence type="predicted"/>
<protein>
    <submittedName>
        <fullName evidence="1">AAA domain-containing protein</fullName>
    </submittedName>
</protein>